<proteinExistence type="inferred from homology"/>
<gene>
    <name evidence="7" type="primary">LOC115019211</name>
</gene>
<dbReference type="AlphaFoldDB" id="A0A6J2R2I0"/>
<dbReference type="OrthoDB" id="10261598at2759"/>
<evidence type="ECO:0000256" key="1">
    <source>
        <dbReference type="ARBA" id="ARBA00000447"/>
    </source>
</evidence>
<dbReference type="GO" id="GO:0004531">
    <property type="term" value="F:deoxyribonuclease II activity"/>
    <property type="evidence" value="ECO:0007669"/>
    <property type="project" value="UniProtKB-EC"/>
</dbReference>
<dbReference type="EC" id="3.1.22.1" evidence="3"/>
<sequence length="92" mass="10557">MWRVLLTVSVLCWNSKGDVTCRNNKDEGVDWYIIYKAPRQAGYRLTGLEYIYIDSTMKTMETYTSGKLINDSDGVLANTLRPLLKQVTSMEL</sequence>
<keyword evidence="6" id="KW-1185">Reference proteome</keyword>
<reference evidence="7" key="1">
    <citation type="submission" date="2025-08" db="UniProtKB">
        <authorList>
            <consortium name="RefSeq"/>
        </authorList>
    </citation>
    <scope>IDENTIFICATION</scope>
</reference>
<comment type="catalytic activity">
    <reaction evidence="1">
        <text>Endonucleolytic cleavage to nucleoside 3'-phosphates and 3'-phosphooligonucleotide end-products.</text>
        <dbReference type="EC" id="3.1.22.1"/>
    </reaction>
</comment>
<comment type="similarity">
    <text evidence="2">Belongs to the DNase II family.</text>
</comment>
<name>A0A6J2R2I0_COTGO</name>
<dbReference type="Pfam" id="PF03265">
    <property type="entry name" value="DNase_II"/>
    <property type="match status" value="1"/>
</dbReference>
<dbReference type="PANTHER" id="PTHR10858:SF23">
    <property type="entry name" value="DEOXYRIBONUCLEASE II"/>
    <property type="match status" value="1"/>
</dbReference>
<organism evidence="6 7">
    <name type="scientific">Cottoperca gobio</name>
    <name type="common">Frogmouth</name>
    <name type="synonym">Aphritis gobio</name>
    <dbReference type="NCBI Taxonomy" id="56716"/>
    <lineage>
        <taxon>Eukaryota</taxon>
        <taxon>Metazoa</taxon>
        <taxon>Chordata</taxon>
        <taxon>Craniata</taxon>
        <taxon>Vertebrata</taxon>
        <taxon>Euteleostomi</taxon>
        <taxon>Actinopterygii</taxon>
        <taxon>Neopterygii</taxon>
        <taxon>Teleostei</taxon>
        <taxon>Neoteleostei</taxon>
        <taxon>Acanthomorphata</taxon>
        <taxon>Eupercaria</taxon>
        <taxon>Perciformes</taxon>
        <taxon>Notothenioidei</taxon>
        <taxon>Bovichtidae</taxon>
        <taxon>Cottoperca</taxon>
    </lineage>
</organism>
<accession>A0A6J2R2I0</accession>
<dbReference type="Proteomes" id="UP000504630">
    <property type="component" value="Chromosome 14"/>
</dbReference>
<dbReference type="InterPro" id="IPR004947">
    <property type="entry name" value="DNase_II"/>
</dbReference>
<evidence type="ECO:0000256" key="5">
    <source>
        <dbReference type="SAM" id="SignalP"/>
    </source>
</evidence>
<dbReference type="GO" id="GO:0006309">
    <property type="term" value="P:apoptotic DNA fragmentation"/>
    <property type="evidence" value="ECO:0007669"/>
    <property type="project" value="TreeGrafter"/>
</dbReference>
<feature type="chain" id="PRO_5026926652" description="deoxyribonuclease II" evidence="5">
    <location>
        <begin position="18"/>
        <end position="92"/>
    </location>
</feature>
<evidence type="ECO:0000313" key="6">
    <source>
        <dbReference type="Proteomes" id="UP000504630"/>
    </source>
</evidence>
<keyword evidence="5" id="KW-0732">Signal</keyword>
<keyword evidence="4" id="KW-0378">Hydrolase</keyword>
<dbReference type="GeneID" id="115019211"/>
<dbReference type="RefSeq" id="XP_029304509.1">
    <property type="nucleotide sequence ID" value="XM_029448649.1"/>
</dbReference>
<evidence type="ECO:0000313" key="7">
    <source>
        <dbReference type="RefSeq" id="XP_029304509.1"/>
    </source>
</evidence>
<evidence type="ECO:0000256" key="2">
    <source>
        <dbReference type="ARBA" id="ARBA00007527"/>
    </source>
</evidence>
<feature type="signal peptide" evidence="5">
    <location>
        <begin position="1"/>
        <end position="17"/>
    </location>
</feature>
<protein>
    <recommendedName>
        <fullName evidence="3">deoxyribonuclease II</fullName>
        <ecNumber evidence="3">3.1.22.1</ecNumber>
    </recommendedName>
</protein>
<dbReference type="KEGG" id="cgob:115019211"/>
<evidence type="ECO:0000256" key="3">
    <source>
        <dbReference type="ARBA" id="ARBA00012036"/>
    </source>
</evidence>
<dbReference type="InParanoid" id="A0A6J2R2I0"/>
<dbReference type="PANTHER" id="PTHR10858">
    <property type="entry name" value="DEOXYRIBONUCLEASE II"/>
    <property type="match status" value="1"/>
</dbReference>
<evidence type="ECO:0000256" key="4">
    <source>
        <dbReference type="ARBA" id="ARBA00022801"/>
    </source>
</evidence>